<name>A0A2T0WBM2_9LACT</name>
<dbReference type="InterPro" id="IPR001667">
    <property type="entry name" value="DDH_dom"/>
</dbReference>
<reference evidence="10 11" key="1">
    <citation type="submission" date="2018-03" db="EMBL/GenBank/DDBJ databases">
        <title>Genomic Encyclopedia of Archaeal and Bacterial Type Strains, Phase II (KMG-II): from individual species to whole genera.</title>
        <authorList>
            <person name="Goeker M."/>
        </authorList>
    </citation>
    <scope>NUCLEOTIDE SEQUENCE [LARGE SCALE GENOMIC DNA]</scope>
    <source>
        <strain evidence="10 11">DSM 13175</strain>
    </source>
</reference>
<evidence type="ECO:0000259" key="9">
    <source>
        <dbReference type="Pfam" id="PF17768"/>
    </source>
</evidence>
<dbReference type="InterPro" id="IPR051673">
    <property type="entry name" value="SSDNA_exonuclease_RecJ"/>
</dbReference>
<evidence type="ECO:0000256" key="2">
    <source>
        <dbReference type="ARBA" id="ARBA00019841"/>
    </source>
</evidence>
<dbReference type="Gene3D" id="3.90.1640.30">
    <property type="match status" value="1"/>
</dbReference>
<keyword evidence="11" id="KW-1185">Reference proteome</keyword>
<dbReference type="Pfam" id="PF01368">
    <property type="entry name" value="DHH"/>
    <property type="match status" value="1"/>
</dbReference>
<keyword evidence="5 10" id="KW-0269">Exonuclease</keyword>
<evidence type="ECO:0000313" key="10">
    <source>
        <dbReference type="EMBL" id="PRY84103.1"/>
    </source>
</evidence>
<dbReference type="PANTHER" id="PTHR30255:SF2">
    <property type="entry name" value="SINGLE-STRANDED-DNA-SPECIFIC EXONUCLEASE RECJ"/>
    <property type="match status" value="1"/>
</dbReference>
<dbReference type="GO" id="GO:0008409">
    <property type="term" value="F:5'-3' exonuclease activity"/>
    <property type="evidence" value="ECO:0007669"/>
    <property type="project" value="InterPro"/>
</dbReference>
<feature type="domain" description="DHHA1" evidence="7">
    <location>
        <begin position="342"/>
        <end position="437"/>
    </location>
</feature>
<dbReference type="InterPro" id="IPR003156">
    <property type="entry name" value="DHHA1_dom"/>
</dbReference>
<feature type="domain" description="DDH" evidence="6">
    <location>
        <begin position="82"/>
        <end position="226"/>
    </location>
</feature>
<keyword evidence="4" id="KW-0378">Hydrolase</keyword>
<evidence type="ECO:0000259" key="7">
    <source>
        <dbReference type="Pfam" id="PF02272"/>
    </source>
</evidence>
<evidence type="ECO:0000259" key="6">
    <source>
        <dbReference type="Pfam" id="PF01368"/>
    </source>
</evidence>
<dbReference type="Pfam" id="PF02272">
    <property type="entry name" value="DHHA1"/>
    <property type="match status" value="1"/>
</dbReference>
<dbReference type="Proteomes" id="UP000238205">
    <property type="component" value="Unassembled WGS sequence"/>
</dbReference>
<dbReference type="AlphaFoldDB" id="A0A2T0WBM2"/>
<dbReference type="Gene3D" id="3.10.310.30">
    <property type="match status" value="1"/>
</dbReference>
<sequence>MLSETIWRDTVNGDEETINQLADELNHSRSFIRLCMNRGLISKEEISRFKEPSIDWFHDPFEMVDMTKTVERIQAAIMNNQKITVYGDYDADGVTSTVIMYEAIELLGGQVNYFIPNRFIEGYGPNVEAFEQLIENGTELIITVDNGIAGHEAISRANELGVDVIVTDHHECPKELPKAYSIIHPKHPAGTYPFKELAGAGVSLKVAQALMGEIPEEFLELAMIGTIADVVSLTDENRAIAYFGLKLIKRTQRLGLLTLLSKAEITLSEIDEEVIGFKLAPPINAVGRLGDASDVVELLNTFDDERAKILSQMVLDKNTERKQIVEKITKEAFQQLNDHKDDAVIVLKDADWHQGVLGIVASKVVEKTNKPTLILSLDQAESKLKGSGRSIEGFNLFACMEKVSHHLTGFGGHEMACGLSLDLDKLGIFNEELNAIAQTMTGDSTLKRELIIDSTADFDELSIEMIEELNQLRPFGQDNKKPLFKLPAVVPQDPKVIGANKDHFKTTLSKDDKMIDLIAFGASHWQEVFKSHPTLDVAGYIAINEWNGNRKLQVQAIDYRTDQSIVIDKRQMKLNKAVFKDPQAHYIFFQKSVYSKWNDEINSEATHRLMAKGEELTPISPDKKVYIVDIPDDMADFKSVYSYYETHSFFFYFYSPNDYYFKGMPKHSQFSTLYKWLHHKKEIKLETDTNELIRELKVDKEVAKFMLMVFLENEFVTMEDGKLSVVSNPSKKRLEDTKTYKRRLNQIKVEEKLVYSSFNELLTNLKES</sequence>
<protein>
    <recommendedName>
        <fullName evidence="2">Single-stranded-DNA-specific exonuclease RecJ</fullName>
    </recommendedName>
</protein>
<dbReference type="InterPro" id="IPR038763">
    <property type="entry name" value="DHH_sf"/>
</dbReference>
<organism evidence="10 11">
    <name type="scientific">Alkalibacterium olivapovliticus</name>
    <dbReference type="NCBI Taxonomy" id="99907"/>
    <lineage>
        <taxon>Bacteria</taxon>
        <taxon>Bacillati</taxon>
        <taxon>Bacillota</taxon>
        <taxon>Bacilli</taxon>
        <taxon>Lactobacillales</taxon>
        <taxon>Carnobacteriaceae</taxon>
        <taxon>Alkalibacterium</taxon>
    </lineage>
</organism>
<dbReference type="Pfam" id="PF17768">
    <property type="entry name" value="RecJ_OB"/>
    <property type="match status" value="1"/>
</dbReference>
<dbReference type="NCBIfam" id="TIGR00644">
    <property type="entry name" value="recJ"/>
    <property type="match status" value="1"/>
</dbReference>
<comment type="similarity">
    <text evidence="1">Belongs to the RecJ family.</text>
</comment>
<dbReference type="Pfam" id="PF10141">
    <property type="entry name" value="ssDNA-exonuc_C"/>
    <property type="match status" value="1"/>
</dbReference>
<dbReference type="InterPro" id="IPR041122">
    <property type="entry name" value="RecJ_OB"/>
</dbReference>
<dbReference type="GO" id="GO:0003676">
    <property type="term" value="F:nucleic acid binding"/>
    <property type="evidence" value="ECO:0007669"/>
    <property type="project" value="InterPro"/>
</dbReference>
<proteinExistence type="inferred from homology"/>
<dbReference type="GO" id="GO:0006310">
    <property type="term" value="P:DNA recombination"/>
    <property type="evidence" value="ECO:0007669"/>
    <property type="project" value="InterPro"/>
</dbReference>
<accession>A0A2T0WBM2</accession>
<gene>
    <name evidence="10" type="ORF">CLV38_10115</name>
</gene>
<evidence type="ECO:0000256" key="5">
    <source>
        <dbReference type="ARBA" id="ARBA00022839"/>
    </source>
</evidence>
<dbReference type="GO" id="GO:0006281">
    <property type="term" value="P:DNA repair"/>
    <property type="evidence" value="ECO:0007669"/>
    <property type="project" value="InterPro"/>
</dbReference>
<feature type="domain" description="Single-stranded-DNA-specific exonuclease RecJ C-terminal" evidence="8">
    <location>
        <begin position="566"/>
        <end position="761"/>
    </location>
</feature>
<dbReference type="SUPFAM" id="SSF64182">
    <property type="entry name" value="DHH phosphoesterases"/>
    <property type="match status" value="1"/>
</dbReference>
<evidence type="ECO:0000313" key="11">
    <source>
        <dbReference type="Proteomes" id="UP000238205"/>
    </source>
</evidence>
<evidence type="ECO:0000256" key="4">
    <source>
        <dbReference type="ARBA" id="ARBA00022801"/>
    </source>
</evidence>
<comment type="caution">
    <text evidence="10">The sequence shown here is derived from an EMBL/GenBank/DDBJ whole genome shotgun (WGS) entry which is preliminary data.</text>
</comment>
<dbReference type="InterPro" id="IPR004610">
    <property type="entry name" value="RecJ"/>
</dbReference>
<evidence type="ECO:0000256" key="1">
    <source>
        <dbReference type="ARBA" id="ARBA00005915"/>
    </source>
</evidence>
<feature type="domain" description="RecJ OB" evidence="9">
    <location>
        <begin position="452"/>
        <end position="558"/>
    </location>
</feature>
<dbReference type="OrthoDB" id="9809852at2"/>
<dbReference type="EMBL" id="PVTO01000001">
    <property type="protein sequence ID" value="PRY84103.1"/>
    <property type="molecule type" value="Genomic_DNA"/>
</dbReference>
<dbReference type="PANTHER" id="PTHR30255">
    <property type="entry name" value="SINGLE-STRANDED-DNA-SPECIFIC EXONUCLEASE RECJ"/>
    <property type="match status" value="1"/>
</dbReference>
<evidence type="ECO:0000259" key="8">
    <source>
        <dbReference type="Pfam" id="PF10141"/>
    </source>
</evidence>
<evidence type="ECO:0000256" key="3">
    <source>
        <dbReference type="ARBA" id="ARBA00022722"/>
    </source>
</evidence>
<dbReference type="InterPro" id="IPR018779">
    <property type="entry name" value="RecJ_C"/>
</dbReference>
<keyword evidence="3" id="KW-0540">Nuclease</keyword>
<dbReference type="RefSeq" id="WP_106189898.1">
    <property type="nucleotide sequence ID" value="NZ_PVTO01000001.1"/>
</dbReference>